<sequence>MTGRSLVRSGHDMTGPLPVMSPVRSLITSLVTGHVTGLVASLVTGPVTSPVIDHRSGHHSCHRSSHRFGPVIDHWSGPVTGRLGLPPITPVTGQEEELDLRHWIIC</sequence>
<name>A0A9D3YKQ7_DREPO</name>
<keyword evidence="2" id="KW-1185">Reference proteome</keyword>
<comment type="caution">
    <text evidence="1">The sequence shown here is derived from an EMBL/GenBank/DDBJ whole genome shotgun (WGS) entry which is preliminary data.</text>
</comment>
<dbReference type="AlphaFoldDB" id="A0A9D3YKQ7"/>
<dbReference type="EMBL" id="JAIWYP010000015">
    <property type="protein sequence ID" value="KAH3700640.1"/>
    <property type="molecule type" value="Genomic_DNA"/>
</dbReference>
<reference evidence="1" key="2">
    <citation type="submission" date="2020-11" db="EMBL/GenBank/DDBJ databases">
        <authorList>
            <person name="McCartney M.A."/>
            <person name="Auch B."/>
            <person name="Kono T."/>
            <person name="Mallez S."/>
            <person name="Becker A."/>
            <person name="Gohl D.M."/>
            <person name="Silverstein K.A.T."/>
            <person name="Koren S."/>
            <person name="Bechman K.B."/>
            <person name="Herman A."/>
            <person name="Abrahante J.E."/>
            <person name="Garbe J."/>
        </authorList>
    </citation>
    <scope>NUCLEOTIDE SEQUENCE</scope>
    <source>
        <strain evidence="1">Duluth1</strain>
        <tissue evidence="1">Whole animal</tissue>
    </source>
</reference>
<organism evidence="1 2">
    <name type="scientific">Dreissena polymorpha</name>
    <name type="common">Zebra mussel</name>
    <name type="synonym">Mytilus polymorpha</name>
    <dbReference type="NCBI Taxonomy" id="45954"/>
    <lineage>
        <taxon>Eukaryota</taxon>
        <taxon>Metazoa</taxon>
        <taxon>Spiralia</taxon>
        <taxon>Lophotrochozoa</taxon>
        <taxon>Mollusca</taxon>
        <taxon>Bivalvia</taxon>
        <taxon>Autobranchia</taxon>
        <taxon>Heteroconchia</taxon>
        <taxon>Euheterodonta</taxon>
        <taxon>Imparidentia</taxon>
        <taxon>Neoheterodontei</taxon>
        <taxon>Myida</taxon>
        <taxon>Dreissenoidea</taxon>
        <taxon>Dreissenidae</taxon>
        <taxon>Dreissena</taxon>
    </lineage>
</organism>
<protein>
    <submittedName>
        <fullName evidence="1">Uncharacterized protein</fullName>
    </submittedName>
</protein>
<accession>A0A9D3YKQ7</accession>
<evidence type="ECO:0000313" key="2">
    <source>
        <dbReference type="Proteomes" id="UP000828390"/>
    </source>
</evidence>
<evidence type="ECO:0000313" key="1">
    <source>
        <dbReference type="EMBL" id="KAH3700640.1"/>
    </source>
</evidence>
<proteinExistence type="predicted"/>
<reference evidence="1" key="1">
    <citation type="journal article" date="2019" name="bioRxiv">
        <title>The Genome of the Zebra Mussel, Dreissena polymorpha: A Resource for Invasive Species Research.</title>
        <authorList>
            <person name="McCartney M.A."/>
            <person name="Auch B."/>
            <person name="Kono T."/>
            <person name="Mallez S."/>
            <person name="Zhang Y."/>
            <person name="Obille A."/>
            <person name="Becker A."/>
            <person name="Abrahante J.E."/>
            <person name="Garbe J."/>
            <person name="Badalamenti J.P."/>
            <person name="Herman A."/>
            <person name="Mangelson H."/>
            <person name="Liachko I."/>
            <person name="Sullivan S."/>
            <person name="Sone E.D."/>
            <person name="Koren S."/>
            <person name="Silverstein K.A.T."/>
            <person name="Beckman K.B."/>
            <person name="Gohl D.M."/>
        </authorList>
    </citation>
    <scope>NUCLEOTIDE SEQUENCE</scope>
    <source>
        <strain evidence="1">Duluth1</strain>
        <tissue evidence="1">Whole animal</tissue>
    </source>
</reference>
<dbReference type="Proteomes" id="UP000828390">
    <property type="component" value="Unassembled WGS sequence"/>
</dbReference>
<gene>
    <name evidence="1" type="ORF">DPMN_075617</name>
</gene>